<evidence type="ECO:0000256" key="9">
    <source>
        <dbReference type="ARBA" id="ARBA00023065"/>
    </source>
</evidence>
<keyword evidence="6 11" id="KW-0067">ATP-binding</keyword>
<name>A0A266Q8Y6_9GAMM</name>
<evidence type="ECO:0000256" key="7">
    <source>
        <dbReference type="ARBA" id="ARBA00022958"/>
    </source>
</evidence>
<dbReference type="PANTHER" id="PTHR30042:SF2">
    <property type="entry name" value="POTASSIUM-TRANSPORTING ATPASE KDPC SUBUNIT"/>
    <property type="match status" value="1"/>
</dbReference>
<comment type="subcellular location">
    <subcellularLocation>
        <location evidence="11">Cell membrane</location>
        <topology evidence="11">Single-pass membrane protein</topology>
    </subcellularLocation>
</comment>
<organism evidence="12 13">
    <name type="scientific">Cellvibrio mixtus</name>
    <dbReference type="NCBI Taxonomy" id="39650"/>
    <lineage>
        <taxon>Bacteria</taxon>
        <taxon>Pseudomonadati</taxon>
        <taxon>Pseudomonadota</taxon>
        <taxon>Gammaproteobacteria</taxon>
        <taxon>Cellvibrionales</taxon>
        <taxon>Cellvibrionaceae</taxon>
        <taxon>Cellvibrio</taxon>
    </lineage>
</organism>
<keyword evidence="10 11" id="KW-0472">Membrane</keyword>
<evidence type="ECO:0000256" key="8">
    <source>
        <dbReference type="ARBA" id="ARBA00022989"/>
    </source>
</evidence>
<dbReference type="NCBIfam" id="NF001454">
    <property type="entry name" value="PRK00315.1"/>
    <property type="match status" value="1"/>
</dbReference>
<evidence type="ECO:0000256" key="3">
    <source>
        <dbReference type="ARBA" id="ARBA00022538"/>
    </source>
</evidence>
<keyword evidence="9 11" id="KW-0406">Ion transport</keyword>
<dbReference type="Proteomes" id="UP000216101">
    <property type="component" value="Unassembled WGS sequence"/>
</dbReference>
<feature type="transmembrane region" description="Helical" evidence="11">
    <location>
        <begin position="12"/>
        <end position="31"/>
    </location>
</feature>
<dbReference type="GO" id="GO:0005886">
    <property type="term" value="C:plasma membrane"/>
    <property type="evidence" value="ECO:0007669"/>
    <property type="project" value="UniProtKB-SubCell"/>
</dbReference>
<evidence type="ECO:0000256" key="10">
    <source>
        <dbReference type="ARBA" id="ARBA00023136"/>
    </source>
</evidence>
<keyword evidence="2 11" id="KW-1003">Cell membrane</keyword>
<keyword evidence="1 11" id="KW-0813">Transport</keyword>
<keyword evidence="3 11" id="KW-0633">Potassium transport</keyword>
<evidence type="ECO:0000313" key="13">
    <source>
        <dbReference type="Proteomes" id="UP000216101"/>
    </source>
</evidence>
<comment type="caution">
    <text evidence="12">The sequence shown here is derived from an EMBL/GenBank/DDBJ whole genome shotgun (WGS) entry which is preliminary data.</text>
</comment>
<proteinExistence type="inferred from homology"/>
<reference evidence="13" key="1">
    <citation type="submission" date="2017-05" db="EMBL/GenBank/DDBJ databases">
        <authorList>
            <person name="Barney B.M."/>
        </authorList>
    </citation>
    <scope>NUCLEOTIDE SEQUENCE [LARGE SCALE GENOMIC DNA]</scope>
    <source>
        <strain evidence="13">PSBB022</strain>
    </source>
</reference>
<dbReference type="InterPro" id="IPR003820">
    <property type="entry name" value="KdpC"/>
</dbReference>
<dbReference type="PIRSF" id="PIRSF001296">
    <property type="entry name" value="K_ATPase_KdpC"/>
    <property type="match status" value="1"/>
</dbReference>
<sequence>MNFSLSFSQQFFIGLRFCLVMLVLCGILYSASITKLGELLFSYQAQGSLLEHKGEARGSLLVAQTFSGDGYFHGRPSAANNDPMATAGSNLAPSNLVLRERALADSATIKTREQITATQIPVDLISASGSGVDPHISPAAAQVQIARVARARNISETEVMQLVANNTEQKQWGIFGQVRVNVLLLNLALDQLAPPRTNH</sequence>
<dbReference type="GO" id="GO:0005524">
    <property type="term" value="F:ATP binding"/>
    <property type="evidence" value="ECO:0007669"/>
    <property type="project" value="UniProtKB-UniRule"/>
</dbReference>
<evidence type="ECO:0000256" key="11">
    <source>
        <dbReference type="HAMAP-Rule" id="MF_00276"/>
    </source>
</evidence>
<comment type="function">
    <text evidence="11">Part of the high-affinity ATP-driven potassium transport (or Kdp) system, which catalyzes the hydrolysis of ATP coupled with the electrogenic transport of potassium into the cytoplasm. This subunit acts as a catalytic chaperone that increases the ATP-binding affinity of the ATP-hydrolyzing subunit KdpB by the formation of a transient KdpB/KdpC/ATP ternary complex.</text>
</comment>
<keyword evidence="5 11" id="KW-0547">Nucleotide-binding</keyword>
<evidence type="ECO:0000256" key="4">
    <source>
        <dbReference type="ARBA" id="ARBA00022692"/>
    </source>
</evidence>
<accession>A0A266Q8Y6</accession>
<evidence type="ECO:0000313" key="12">
    <source>
        <dbReference type="EMBL" id="OZY86363.1"/>
    </source>
</evidence>
<protein>
    <recommendedName>
        <fullName evidence="11">Potassium-transporting ATPase KdpC subunit</fullName>
    </recommendedName>
    <alternativeName>
        <fullName evidence="11">ATP phosphohydrolase [potassium-transporting] C chain</fullName>
    </alternativeName>
    <alternativeName>
        <fullName evidence="11">Potassium-binding and translocating subunit C</fullName>
    </alternativeName>
    <alternativeName>
        <fullName evidence="11">Potassium-translocating ATPase C chain</fullName>
    </alternativeName>
</protein>
<keyword evidence="8 11" id="KW-1133">Transmembrane helix</keyword>
<dbReference type="RefSeq" id="WP_094984041.1">
    <property type="nucleotide sequence ID" value="NZ_NHNI01000001.1"/>
</dbReference>
<comment type="subunit">
    <text evidence="11">The system is composed of three essential subunits: KdpA, KdpB and KdpC.</text>
</comment>
<dbReference type="Pfam" id="PF02669">
    <property type="entry name" value="KdpC"/>
    <property type="match status" value="1"/>
</dbReference>
<dbReference type="AlphaFoldDB" id="A0A266Q8Y6"/>
<evidence type="ECO:0000256" key="1">
    <source>
        <dbReference type="ARBA" id="ARBA00022448"/>
    </source>
</evidence>
<evidence type="ECO:0000256" key="5">
    <source>
        <dbReference type="ARBA" id="ARBA00022741"/>
    </source>
</evidence>
<gene>
    <name evidence="11" type="primary">kdpC</name>
    <name evidence="12" type="ORF">CBP51_04865</name>
</gene>
<keyword evidence="13" id="KW-1185">Reference proteome</keyword>
<dbReference type="HAMAP" id="MF_00276">
    <property type="entry name" value="KdpC"/>
    <property type="match status" value="1"/>
</dbReference>
<evidence type="ECO:0000256" key="2">
    <source>
        <dbReference type="ARBA" id="ARBA00022475"/>
    </source>
</evidence>
<keyword evidence="7 11" id="KW-0630">Potassium</keyword>
<dbReference type="GO" id="GO:0008556">
    <property type="term" value="F:P-type potassium transmembrane transporter activity"/>
    <property type="evidence" value="ECO:0007669"/>
    <property type="project" value="InterPro"/>
</dbReference>
<evidence type="ECO:0000256" key="6">
    <source>
        <dbReference type="ARBA" id="ARBA00022840"/>
    </source>
</evidence>
<keyword evidence="4 11" id="KW-0812">Transmembrane</keyword>
<comment type="similarity">
    <text evidence="11">Belongs to the KdpC family.</text>
</comment>
<dbReference type="PANTHER" id="PTHR30042">
    <property type="entry name" value="POTASSIUM-TRANSPORTING ATPASE C CHAIN"/>
    <property type="match status" value="1"/>
</dbReference>
<dbReference type="NCBIfam" id="TIGR00681">
    <property type="entry name" value="kdpC"/>
    <property type="match status" value="1"/>
</dbReference>
<dbReference type="EMBL" id="NHNI01000001">
    <property type="protein sequence ID" value="OZY86363.1"/>
    <property type="molecule type" value="Genomic_DNA"/>
</dbReference>